<comment type="similarity">
    <text evidence="2 18">In the C-terminal section; belongs to the transferase hexapeptide repeat family.</text>
</comment>
<reference evidence="21 22" key="1">
    <citation type="submission" date="2019-03" db="EMBL/GenBank/DDBJ databases">
        <title>Genomic Encyclopedia of Type Strains, Phase IV (KMG-IV): sequencing the most valuable type-strain genomes for metagenomic binning, comparative biology and taxonomic classification.</title>
        <authorList>
            <person name="Goeker M."/>
        </authorList>
    </citation>
    <scope>NUCLEOTIDE SEQUENCE [LARGE SCALE GENOMIC DNA]</scope>
    <source>
        <strain evidence="21 22">DSM 25488</strain>
    </source>
</reference>
<feature type="binding site" evidence="18">
    <location>
        <begin position="10"/>
        <end position="13"/>
    </location>
    <ligand>
        <name>UDP-N-acetyl-alpha-D-glucosamine</name>
        <dbReference type="ChEBI" id="CHEBI:57705"/>
    </ligand>
</feature>
<evidence type="ECO:0000256" key="13">
    <source>
        <dbReference type="ARBA" id="ARBA00023315"/>
    </source>
</evidence>
<evidence type="ECO:0000313" key="21">
    <source>
        <dbReference type="EMBL" id="TDR23577.1"/>
    </source>
</evidence>
<feature type="binding site" evidence="18">
    <location>
        <position position="75"/>
    </location>
    <ligand>
        <name>UDP-N-acetyl-alpha-D-glucosamine</name>
        <dbReference type="ChEBI" id="CHEBI:57705"/>
    </ligand>
</feature>
<comment type="catalytic activity">
    <reaction evidence="15 18">
        <text>alpha-D-glucosamine 1-phosphate + acetyl-CoA = N-acetyl-alpha-D-glucosamine 1-phosphate + CoA + H(+)</text>
        <dbReference type="Rhea" id="RHEA:13725"/>
        <dbReference type="ChEBI" id="CHEBI:15378"/>
        <dbReference type="ChEBI" id="CHEBI:57287"/>
        <dbReference type="ChEBI" id="CHEBI:57288"/>
        <dbReference type="ChEBI" id="CHEBI:57776"/>
        <dbReference type="ChEBI" id="CHEBI:58516"/>
        <dbReference type="EC" id="2.3.1.157"/>
    </reaction>
</comment>
<dbReference type="GO" id="GO:0009252">
    <property type="term" value="P:peptidoglycan biosynthetic process"/>
    <property type="evidence" value="ECO:0007669"/>
    <property type="project" value="UniProtKB-UniRule"/>
</dbReference>
<dbReference type="EMBL" id="SNZB01000001">
    <property type="protein sequence ID" value="TDR23577.1"/>
    <property type="molecule type" value="Genomic_DNA"/>
</dbReference>
<feature type="binding site" evidence="18">
    <location>
        <position position="399"/>
    </location>
    <ligand>
        <name>acetyl-CoA</name>
        <dbReference type="ChEBI" id="CHEBI:57288"/>
    </ligand>
</feature>
<dbReference type="GO" id="GO:0016020">
    <property type="term" value="C:membrane"/>
    <property type="evidence" value="ECO:0007669"/>
    <property type="project" value="GOC"/>
</dbReference>
<keyword evidence="7 18" id="KW-0479">Metal-binding</keyword>
<dbReference type="Pfam" id="PF12804">
    <property type="entry name" value="NTP_transf_3"/>
    <property type="match status" value="1"/>
</dbReference>
<dbReference type="EC" id="2.3.1.157" evidence="18"/>
<protein>
    <recommendedName>
        <fullName evidence="18">Bifunctional protein GlmU</fullName>
    </recommendedName>
    <domain>
        <recommendedName>
            <fullName evidence="18">UDP-N-acetylglucosamine pyrophosphorylase</fullName>
            <ecNumber evidence="18">2.7.7.23</ecNumber>
        </recommendedName>
        <alternativeName>
            <fullName evidence="18">N-acetylglucosamine-1-phosphate uridyltransferase</fullName>
        </alternativeName>
    </domain>
    <domain>
        <recommendedName>
            <fullName evidence="18">Glucosamine-1-phosphate N-acetyltransferase</fullName>
            <ecNumber evidence="18">2.3.1.157</ecNumber>
        </recommendedName>
    </domain>
</protein>
<evidence type="ECO:0000256" key="8">
    <source>
        <dbReference type="ARBA" id="ARBA00022737"/>
    </source>
</evidence>
<dbReference type="AlphaFoldDB" id="A0A4R6XZ66"/>
<dbReference type="InterPro" id="IPR005882">
    <property type="entry name" value="Bifunctional_GlmU"/>
</dbReference>
<comment type="function">
    <text evidence="17 18">Catalyzes the last two sequential reactions in the de novo biosynthetic pathway for UDP-N-acetylglucosamine (UDP-GlcNAc). The C-terminal domain catalyzes the transfer of acetyl group from acetyl coenzyme A to glucosamine-1-phosphate (GlcN-1-P) to produce N-acetylglucosamine-1-phosphate (GlcNAc-1-P), which is converted into UDP-GlcNAc by the transfer of uridine 5-monophosphate (from uridine 5-triphosphate), a reaction catalyzed by the N-terminal domain.</text>
</comment>
<dbReference type="Pfam" id="PF00132">
    <property type="entry name" value="Hexapep"/>
    <property type="match status" value="1"/>
</dbReference>
<keyword evidence="9 18" id="KW-0460">Magnesium</keyword>
<evidence type="ECO:0000256" key="19">
    <source>
        <dbReference type="SAM" id="MobiDB-lite"/>
    </source>
</evidence>
<dbReference type="GO" id="GO:0003977">
    <property type="term" value="F:UDP-N-acetylglucosamine diphosphorylase activity"/>
    <property type="evidence" value="ECO:0007669"/>
    <property type="project" value="UniProtKB-UniRule"/>
</dbReference>
<feature type="binding site" evidence="18">
    <location>
        <position position="24"/>
    </location>
    <ligand>
        <name>UDP-N-acetyl-alpha-D-glucosamine</name>
        <dbReference type="ChEBI" id="CHEBI:57705"/>
    </ligand>
</feature>
<keyword evidence="6 18" id="KW-0548">Nucleotidyltransferase</keyword>
<evidence type="ECO:0000313" key="22">
    <source>
        <dbReference type="Proteomes" id="UP000295724"/>
    </source>
</evidence>
<evidence type="ECO:0000256" key="14">
    <source>
        <dbReference type="ARBA" id="ARBA00023316"/>
    </source>
</evidence>
<feature type="binding site" evidence="18">
    <location>
        <position position="374"/>
    </location>
    <ligand>
        <name>acetyl-CoA</name>
        <dbReference type="ChEBI" id="CHEBI:57288"/>
    </ligand>
</feature>
<evidence type="ECO:0000256" key="3">
    <source>
        <dbReference type="ARBA" id="ARBA00007947"/>
    </source>
</evidence>
<feature type="binding site" evidence="18">
    <location>
        <begin position="102"/>
        <end position="104"/>
    </location>
    <ligand>
        <name>UDP-N-acetyl-alpha-D-glucosamine</name>
        <dbReference type="ChEBI" id="CHEBI:57705"/>
    </ligand>
</feature>
<feature type="binding site" evidence="18">
    <location>
        <position position="163"/>
    </location>
    <ligand>
        <name>UDP-N-acetyl-alpha-D-glucosamine</name>
        <dbReference type="ChEBI" id="CHEBI:57705"/>
    </ligand>
</feature>
<dbReference type="InterPro" id="IPR038009">
    <property type="entry name" value="GlmU_C_LbH"/>
</dbReference>
<dbReference type="PANTHER" id="PTHR43584">
    <property type="entry name" value="NUCLEOTIDYL TRANSFERASE"/>
    <property type="match status" value="1"/>
</dbReference>
<keyword evidence="8 18" id="KW-0677">Repeat</keyword>
<feature type="binding site" evidence="18">
    <location>
        <position position="221"/>
    </location>
    <ligand>
        <name>Mg(2+)</name>
        <dbReference type="ChEBI" id="CHEBI:18420"/>
    </ligand>
</feature>
<feature type="domain" description="MobA-like NTP transferase" evidence="20">
    <location>
        <begin position="7"/>
        <end position="116"/>
    </location>
</feature>
<organism evidence="21 22">
    <name type="scientific">Marinicella litoralis</name>
    <dbReference type="NCBI Taxonomy" id="644220"/>
    <lineage>
        <taxon>Bacteria</taxon>
        <taxon>Pseudomonadati</taxon>
        <taxon>Pseudomonadota</taxon>
        <taxon>Gammaproteobacteria</taxon>
        <taxon>Lysobacterales</taxon>
        <taxon>Marinicellaceae</taxon>
        <taxon>Marinicella</taxon>
    </lineage>
</organism>
<comment type="pathway">
    <text evidence="18">Nucleotide-sugar biosynthesis; UDP-N-acetyl-alpha-D-glucosamine biosynthesis; N-acetyl-alpha-D-glucosamine 1-phosphate from alpha-D-glucosamine 6-phosphate (route II): step 2/2.</text>
</comment>
<evidence type="ECO:0000256" key="18">
    <source>
        <dbReference type="HAMAP-Rule" id="MF_01631"/>
    </source>
</evidence>
<feature type="binding site" evidence="18">
    <location>
        <position position="434"/>
    </location>
    <ligand>
        <name>acetyl-CoA</name>
        <dbReference type="ChEBI" id="CHEBI:57288"/>
    </ligand>
</feature>
<feature type="region of interest" description="Linker" evidence="18">
    <location>
        <begin position="224"/>
        <end position="244"/>
    </location>
</feature>
<dbReference type="OrthoDB" id="9775031at2"/>
<feature type="binding site" evidence="18">
    <location>
        <position position="371"/>
    </location>
    <ligand>
        <name>UDP-N-acetyl-alpha-D-glucosamine</name>
        <dbReference type="ChEBI" id="CHEBI:57705"/>
    </ligand>
</feature>
<keyword evidence="13 18" id="KW-0012">Acyltransferase</keyword>
<comment type="subcellular location">
    <subcellularLocation>
        <location evidence="1 18">Cytoplasm</location>
    </subcellularLocation>
</comment>
<feature type="binding site" evidence="18">
    <location>
        <position position="345"/>
    </location>
    <ligand>
        <name>UDP-N-acetyl-alpha-D-glucosamine</name>
        <dbReference type="ChEBI" id="CHEBI:57705"/>
    </ligand>
</feature>
<evidence type="ECO:0000256" key="1">
    <source>
        <dbReference type="ARBA" id="ARBA00004496"/>
    </source>
</evidence>
<dbReference type="RefSeq" id="WP_099018710.1">
    <property type="nucleotide sequence ID" value="NZ_NIHB01000001.1"/>
</dbReference>
<comment type="pathway">
    <text evidence="18">Bacterial outer membrane biogenesis; LPS lipid A biosynthesis.</text>
</comment>
<feature type="binding site" evidence="18">
    <location>
        <position position="134"/>
    </location>
    <ligand>
        <name>UDP-N-acetyl-alpha-D-glucosamine</name>
        <dbReference type="ChEBI" id="CHEBI:57705"/>
    </ligand>
</feature>
<feature type="binding site" evidence="18">
    <location>
        <position position="221"/>
    </location>
    <ligand>
        <name>UDP-N-acetyl-alpha-D-glucosamine</name>
        <dbReference type="ChEBI" id="CHEBI:57705"/>
    </ligand>
</feature>
<keyword evidence="4 18" id="KW-0963">Cytoplasm</keyword>
<evidence type="ECO:0000259" key="20">
    <source>
        <dbReference type="Pfam" id="PF12804"/>
    </source>
</evidence>
<dbReference type="NCBIfam" id="TIGR01173">
    <property type="entry name" value="glmU"/>
    <property type="match status" value="1"/>
</dbReference>
<dbReference type="GO" id="GO:0009245">
    <property type="term" value="P:lipid A biosynthetic process"/>
    <property type="evidence" value="ECO:0007669"/>
    <property type="project" value="UniProtKB-UniRule"/>
</dbReference>
<keyword evidence="14 18" id="KW-0961">Cell wall biogenesis/degradation</keyword>
<comment type="pathway">
    <text evidence="18">Nucleotide-sugar biosynthesis; UDP-N-acetyl-alpha-D-glucosamine biosynthesis; UDP-N-acetyl-alpha-D-glucosamine from N-acetyl-alpha-D-glucosamine 1-phosphate: step 1/1.</text>
</comment>
<evidence type="ECO:0000256" key="7">
    <source>
        <dbReference type="ARBA" id="ARBA00022723"/>
    </source>
</evidence>
<feature type="binding site" evidence="18">
    <location>
        <position position="148"/>
    </location>
    <ligand>
        <name>UDP-N-acetyl-alpha-D-glucosamine</name>
        <dbReference type="ChEBI" id="CHEBI:57705"/>
    </ligand>
</feature>
<sequence>MNKPLHVVILAAGAGSRMRSNKLKVLHQVAGVAMIDHVLQLAHSLNPAQITMVFGHQGEQLIQHCQDLNINWAEQKQQLGTGHAVQQAVEFFNDDEDILVLYGDAPLVQTDDLAGLQGQQFVLTASLKDPTGYGRIIRSGESIEAIVEQKDANRGQLAIQEINSGIIQAPALKLKSWLYQLSNNNQQQEYYLTDVIGLAAADGAPFKAVQLAQADAVKGANDMVQLAELEAIMQQRSRHQLMSNGVRLIQPGSVDIRGQLICGQDVVIDKGVIFEGHNELGNDVHIGAYSVVKNCQLASGTVIEPHSMLDQVVTTGACQIGPFARLRPGTNIAAGCKIGNFVETKKTQLGPNSKASHLSYLGDALIGQDVNIGAGTITCNYDGVNKFTTEIKDGAFIGSDSQLIAPVVIGKNATIGAGSTISKDAPDDQLTLSRNRQRSVKNWQKPEKK</sequence>
<dbReference type="InterPro" id="IPR001451">
    <property type="entry name" value="Hexapep"/>
</dbReference>
<evidence type="ECO:0000256" key="17">
    <source>
        <dbReference type="ARBA" id="ARBA00049628"/>
    </source>
</evidence>
<keyword evidence="10 18" id="KW-0133">Cell shape</keyword>
<dbReference type="CDD" id="cd02540">
    <property type="entry name" value="GT2_GlmU_N_bac"/>
    <property type="match status" value="1"/>
</dbReference>
<name>A0A4R6XZ66_9GAMM</name>
<comment type="subunit">
    <text evidence="18">Homotrimer.</text>
</comment>
<feature type="region of interest" description="Pyrophosphorylase" evidence="18">
    <location>
        <begin position="1"/>
        <end position="223"/>
    </location>
</feature>
<evidence type="ECO:0000256" key="5">
    <source>
        <dbReference type="ARBA" id="ARBA00022679"/>
    </source>
</evidence>
<dbReference type="SUPFAM" id="SSF53448">
    <property type="entry name" value="Nucleotide-diphospho-sugar transferases"/>
    <property type="match status" value="1"/>
</dbReference>
<evidence type="ECO:0000256" key="6">
    <source>
        <dbReference type="ARBA" id="ARBA00022695"/>
    </source>
</evidence>
<comment type="similarity">
    <text evidence="3 18">In the N-terminal section; belongs to the N-acetylglucosamine-1-phosphate uridyltransferase family.</text>
</comment>
<dbReference type="Gene3D" id="2.160.10.10">
    <property type="entry name" value="Hexapeptide repeat proteins"/>
    <property type="match status" value="1"/>
</dbReference>
<accession>A0A4R6XZ66</accession>
<dbReference type="UniPathway" id="UPA00973"/>
<dbReference type="InterPro" id="IPR011004">
    <property type="entry name" value="Trimer_LpxA-like_sf"/>
</dbReference>
<feature type="binding site" evidence="18">
    <location>
        <position position="327"/>
    </location>
    <ligand>
        <name>UDP-N-acetyl-alpha-D-glucosamine</name>
        <dbReference type="ChEBI" id="CHEBI:57705"/>
    </ligand>
</feature>
<dbReference type="Gene3D" id="3.90.550.10">
    <property type="entry name" value="Spore Coat Polysaccharide Biosynthesis Protein SpsA, Chain A"/>
    <property type="match status" value="1"/>
</dbReference>
<keyword evidence="5 18" id="KW-0808">Transferase</keyword>
<evidence type="ECO:0000256" key="12">
    <source>
        <dbReference type="ARBA" id="ARBA00023268"/>
    </source>
</evidence>
<feature type="binding site" evidence="18">
    <location>
        <begin position="80"/>
        <end position="81"/>
    </location>
    <ligand>
        <name>UDP-N-acetyl-alpha-D-glucosamine</name>
        <dbReference type="ChEBI" id="CHEBI:57705"/>
    </ligand>
</feature>
<feature type="binding site" evidence="18">
    <location>
        <position position="360"/>
    </location>
    <ligand>
        <name>UDP-N-acetyl-alpha-D-glucosamine</name>
        <dbReference type="ChEBI" id="CHEBI:57705"/>
    </ligand>
</feature>
<dbReference type="UniPathway" id="UPA00113">
    <property type="reaction ID" value="UER00532"/>
</dbReference>
<evidence type="ECO:0000256" key="4">
    <source>
        <dbReference type="ARBA" id="ARBA00022490"/>
    </source>
</evidence>
<keyword evidence="12 18" id="KW-0511">Multifunctional enzyme</keyword>
<keyword evidence="11 18" id="KW-0573">Peptidoglycan synthesis</keyword>
<dbReference type="GO" id="GO:0005737">
    <property type="term" value="C:cytoplasm"/>
    <property type="evidence" value="ECO:0007669"/>
    <property type="project" value="UniProtKB-SubCell"/>
</dbReference>
<evidence type="ECO:0000256" key="11">
    <source>
        <dbReference type="ARBA" id="ARBA00022984"/>
    </source>
</evidence>
<evidence type="ECO:0000256" key="9">
    <source>
        <dbReference type="ARBA" id="ARBA00022842"/>
    </source>
</evidence>
<gene>
    <name evidence="18" type="primary">glmU</name>
    <name evidence="21" type="ORF">C8D91_0440</name>
</gene>
<feature type="region of interest" description="N-acetyltransferase" evidence="18">
    <location>
        <begin position="245"/>
        <end position="449"/>
    </location>
</feature>
<evidence type="ECO:0000256" key="16">
    <source>
        <dbReference type="ARBA" id="ARBA00048493"/>
    </source>
</evidence>
<comment type="caution">
    <text evidence="21">The sequence shown here is derived from an EMBL/GenBank/DDBJ whole genome shotgun (WGS) entry which is preliminary data.</text>
</comment>
<dbReference type="InterPro" id="IPR025877">
    <property type="entry name" value="MobA-like_NTP_Trfase"/>
</dbReference>
<dbReference type="GO" id="GO:0000902">
    <property type="term" value="P:cell morphogenesis"/>
    <property type="evidence" value="ECO:0007669"/>
    <property type="project" value="UniProtKB-UniRule"/>
</dbReference>
<feature type="region of interest" description="Disordered" evidence="19">
    <location>
        <begin position="424"/>
        <end position="449"/>
    </location>
</feature>
<comment type="catalytic activity">
    <reaction evidence="16 18">
        <text>N-acetyl-alpha-D-glucosamine 1-phosphate + UTP + H(+) = UDP-N-acetyl-alpha-D-glucosamine + diphosphate</text>
        <dbReference type="Rhea" id="RHEA:13509"/>
        <dbReference type="ChEBI" id="CHEBI:15378"/>
        <dbReference type="ChEBI" id="CHEBI:33019"/>
        <dbReference type="ChEBI" id="CHEBI:46398"/>
        <dbReference type="ChEBI" id="CHEBI:57705"/>
        <dbReference type="ChEBI" id="CHEBI:57776"/>
        <dbReference type="EC" id="2.7.7.23"/>
    </reaction>
</comment>
<dbReference type="GO" id="GO:0000287">
    <property type="term" value="F:magnesium ion binding"/>
    <property type="evidence" value="ECO:0007669"/>
    <property type="project" value="UniProtKB-UniRule"/>
</dbReference>
<evidence type="ECO:0000256" key="2">
    <source>
        <dbReference type="ARBA" id="ARBA00007707"/>
    </source>
</evidence>
<evidence type="ECO:0000256" key="10">
    <source>
        <dbReference type="ARBA" id="ARBA00022960"/>
    </source>
</evidence>
<dbReference type="PANTHER" id="PTHR43584:SF3">
    <property type="entry name" value="BIFUNCTIONAL PROTEIN GLMU"/>
    <property type="match status" value="1"/>
</dbReference>
<proteinExistence type="inferred from homology"/>
<feature type="binding site" evidence="18">
    <location>
        <position position="417"/>
    </location>
    <ligand>
        <name>acetyl-CoA</name>
        <dbReference type="ChEBI" id="CHEBI:57288"/>
    </ligand>
</feature>
<comment type="cofactor">
    <cofactor evidence="18">
        <name>Mg(2+)</name>
        <dbReference type="ChEBI" id="CHEBI:18420"/>
    </cofactor>
    <text evidence="18">Binds 1 Mg(2+) ion per subunit.</text>
</comment>
<dbReference type="Proteomes" id="UP000295724">
    <property type="component" value="Unassembled WGS sequence"/>
</dbReference>
<dbReference type="InterPro" id="IPR050065">
    <property type="entry name" value="GlmU-like"/>
</dbReference>
<feature type="binding site" evidence="18">
    <location>
        <begin position="380"/>
        <end position="381"/>
    </location>
    <ligand>
        <name>acetyl-CoA</name>
        <dbReference type="ChEBI" id="CHEBI:57288"/>
    </ligand>
</feature>
<dbReference type="GO" id="GO:0071555">
    <property type="term" value="P:cell wall organization"/>
    <property type="evidence" value="ECO:0007669"/>
    <property type="project" value="UniProtKB-KW"/>
</dbReference>
<feature type="active site" description="Proton acceptor" evidence="18">
    <location>
        <position position="357"/>
    </location>
</feature>
<dbReference type="GO" id="GO:0008360">
    <property type="term" value="P:regulation of cell shape"/>
    <property type="evidence" value="ECO:0007669"/>
    <property type="project" value="UniProtKB-KW"/>
</dbReference>
<dbReference type="InterPro" id="IPR029044">
    <property type="entry name" value="Nucleotide-diphossugar_trans"/>
</dbReference>
<dbReference type="HAMAP" id="MF_01631">
    <property type="entry name" value="GlmU"/>
    <property type="match status" value="1"/>
</dbReference>
<feature type="binding site" evidence="18">
    <location>
        <position position="104"/>
    </location>
    <ligand>
        <name>Mg(2+)</name>
        <dbReference type="ChEBI" id="CHEBI:18420"/>
    </ligand>
</feature>
<dbReference type="GO" id="GO:0019134">
    <property type="term" value="F:glucosamine-1-phosphate N-acetyltransferase activity"/>
    <property type="evidence" value="ECO:0007669"/>
    <property type="project" value="UniProtKB-UniRule"/>
</dbReference>
<evidence type="ECO:0000256" key="15">
    <source>
        <dbReference type="ARBA" id="ARBA00048247"/>
    </source>
</evidence>
<dbReference type="EC" id="2.7.7.23" evidence="18"/>
<dbReference type="GO" id="GO:0006048">
    <property type="term" value="P:UDP-N-acetylglucosamine biosynthetic process"/>
    <property type="evidence" value="ECO:0007669"/>
    <property type="project" value="UniProtKB-UniPathway"/>
</dbReference>
<dbReference type="CDD" id="cd03353">
    <property type="entry name" value="LbH_GlmU_C"/>
    <property type="match status" value="1"/>
</dbReference>
<dbReference type="SUPFAM" id="SSF51161">
    <property type="entry name" value="Trimeric LpxA-like enzymes"/>
    <property type="match status" value="1"/>
</dbReference>
<keyword evidence="22" id="KW-1185">Reference proteome</keyword>